<keyword evidence="3" id="KW-1185">Reference proteome</keyword>
<dbReference type="Proteomes" id="UP000652567">
    <property type="component" value="Unassembled WGS sequence"/>
</dbReference>
<protein>
    <submittedName>
        <fullName evidence="2">Uncharacterized protein</fullName>
    </submittedName>
</protein>
<dbReference type="EMBL" id="PRDL01000001">
    <property type="protein sequence ID" value="MBE8718350.1"/>
    <property type="molecule type" value="Genomic_DNA"/>
</dbReference>
<dbReference type="RefSeq" id="WP_193910851.1">
    <property type="nucleotide sequence ID" value="NZ_PRDL01000001.1"/>
</dbReference>
<reference evidence="2" key="1">
    <citation type="submission" date="2018-07" db="EMBL/GenBank/DDBJ databases">
        <title>Genome assembly of strain Ka43.</title>
        <authorList>
            <person name="Kukolya J."/>
            <person name="Nagy I."/>
            <person name="Horvath B."/>
            <person name="Toth A."/>
        </authorList>
    </citation>
    <scope>NUCLEOTIDE SEQUENCE</scope>
    <source>
        <strain evidence="2">KB43</strain>
    </source>
</reference>
<evidence type="ECO:0000313" key="2">
    <source>
        <dbReference type="EMBL" id="MBE8718350.1"/>
    </source>
</evidence>
<sequence>MSLLLTVYESPDWNRLIDVYDLPVAEHTELSSVGGKTKALKPAQKLSSIAKILSTNSAENHLWLGVVQAEYFLSKAVEDGSSIAEASEQWQKITQDLLALKRENRQRINLFNLNQALAHPYEFNSTLGLKKTVTHRTIASKKIEFSLLAACQYVSQKEEIKELNSVLHAYTISFNSDEAPILDIEKAIQQNNKITKKLSETENERNAILLQLQHAQEEIEDNYKSLAVAQETIDQLITQNEIDTERLKAETQAVHTREVKKLEAKFLEQTYDLEKKLSELHVSLEKAEHSMLAHEKQYNKELSKQENFLRKMKAQAAYAEYNCNLLQQEITDLRNSTAWKSTAPVRALGRLVKNPKTSNIKLLQDAALLLTSEYFDVEWYLKNYADVSESKINPAEHYLLFGASEGRLPGPLFDGNWYLQQYPDVADTKTNPLLHFIMFGQAEGRRSSPVLLTNDIQNNVEQ</sequence>
<feature type="coiled-coil region" evidence="1">
    <location>
        <begin position="184"/>
        <end position="218"/>
    </location>
</feature>
<gene>
    <name evidence="2" type="ORF">C4F51_14235</name>
</gene>
<proteinExistence type="predicted"/>
<keyword evidence="1" id="KW-0175">Coiled coil</keyword>
<evidence type="ECO:0000313" key="3">
    <source>
        <dbReference type="Proteomes" id="UP000652567"/>
    </source>
</evidence>
<name>A0A928YVA7_9GAMM</name>
<evidence type="ECO:0000256" key="1">
    <source>
        <dbReference type="SAM" id="Coils"/>
    </source>
</evidence>
<organism evidence="2 3">
    <name type="scientific">Cellvibrio polysaccharolyticus</name>
    <dbReference type="NCBI Taxonomy" id="2082724"/>
    <lineage>
        <taxon>Bacteria</taxon>
        <taxon>Pseudomonadati</taxon>
        <taxon>Pseudomonadota</taxon>
        <taxon>Gammaproteobacteria</taxon>
        <taxon>Cellvibrionales</taxon>
        <taxon>Cellvibrionaceae</taxon>
        <taxon>Cellvibrio</taxon>
    </lineage>
</organism>
<accession>A0A928YVA7</accession>
<comment type="caution">
    <text evidence="2">The sequence shown here is derived from an EMBL/GenBank/DDBJ whole genome shotgun (WGS) entry which is preliminary data.</text>
</comment>
<dbReference type="AlphaFoldDB" id="A0A928YVA7"/>